<evidence type="ECO:0000313" key="1">
    <source>
        <dbReference type="EMBL" id="GHI14486.1"/>
    </source>
</evidence>
<dbReference type="EMBL" id="BNDV01000008">
    <property type="protein sequence ID" value="GHI14486.1"/>
    <property type="molecule type" value="Genomic_DNA"/>
</dbReference>
<dbReference type="GeneID" id="86952119"/>
<accession>A0ABQ3NNY6</accession>
<gene>
    <name evidence="1" type="ORF">Scinn_39490</name>
</gene>
<reference evidence="2" key="1">
    <citation type="submission" date="2020-09" db="EMBL/GenBank/DDBJ databases">
        <title>Whole genome shotgun sequence of Streptomyces cinnamonensis NBRC 15873.</title>
        <authorList>
            <person name="Komaki H."/>
            <person name="Tamura T."/>
        </authorList>
    </citation>
    <scope>NUCLEOTIDE SEQUENCE [LARGE SCALE GENOMIC DNA]</scope>
    <source>
        <strain evidence="2">NBRC 15873</strain>
    </source>
</reference>
<keyword evidence="2" id="KW-1185">Reference proteome</keyword>
<organism evidence="1 2">
    <name type="scientific">Streptomyces virginiae</name>
    <name type="common">Streptomyces cinnamonensis</name>
    <dbReference type="NCBI Taxonomy" id="1961"/>
    <lineage>
        <taxon>Bacteria</taxon>
        <taxon>Bacillati</taxon>
        <taxon>Actinomycetota</taxon>
        <taxon>Actinomycetes</taxon>
        <taxon>Kitasatosporales</taxon>
        <taxon>Streptomycetaceae</taxon>
        <taxon>Streptomyces</taxon>
    </lineage>
</organism>
<name>A0ABQ3NNY6_STRVG</name>
<proteinExistence type="predicted"/>
<evidence type="ECO:0000313" key="2">
    <source>
        <dbReference type="Proteomes" id="UP000660554"/>
    </source>
</evidence>
<comment type="caution">
    <text evidence="1">The sequence shown here is derived from an EMBL/GenBank/DDBJ whole genome shotgun (WGS) entry which is preliminary data.</text>
</comment>
<sequence length="51" mass="5491">MSTGTKVRMLHAEWDDTAVQAEVAAIIAETGAAMDPVGVFPFDTRQQQNGQ</sequence>
<dbReference type="RefSeq" id="WP_234378451.1">
    <property type="nucleotide sequence ID" value="NZ_BMRU01000084.1"/>
</dbReference>
<protein>
    <submittedName>
        <fullName evidence="1">Uncharacterized protein</fullName>
    </submittedName>
</protein>
<dbReference type="Proteomes" id="UP000660554">
    <property type="component" value="Unassembled WGS sequence"/>
</dbReference>